<dbReference type="GO" id="GO:0015630">
    <property type="term" value="C:microtubule cytoskeleton"/>
    <property type="evidence" value="ECO:0007669"/>
    <property type="project" value="TreeGrafter"/>
</dbReference>
<dbReference type="STRING" id="1202772.A0A1V9YQD9"/>
<dbReference type="Pfam" id="PF00225">
    <property type="entry name" value="Kinesin"/>
    <property type="match status" value="1"/>
</dbReference>
<dbReference type="InterPro" id="IPR027417">
    <property type="entry name" value="P-loop_NTPase"/>
</dbReference>
<dbReference type="GO" id="GO:0008017">
    <property type="term" value="F:microtubule binding"/>
    <property type="evidence" value="ECO:0007669"/>
    <property type="project" value="InterPro"/>
</dbReference>
<feature type="domain" description="Kinesin motor" evidence="3">
    <location>
        <begin position="404"/>
        <end position="731"/>
    </location>
</feature>
<name>A0A1V9YQD9_ACHHY</name>
<dbReference type="GO" id="GO:0003777">
    <property type="term" value="F:microtubule motor activity"/>
    <property type="evidence" value="ECO:0007669"/>
    <property type="project" value="InterPro"/>
</dbReference>
<dbReference type="AlphaFoldDB" id="A0A1V9YQD9"/>
<dbReference type="SMART" id="SM00129">
    <property type="entry name" value="KISc"/>
    <property type="match status" value="1"/>
</dbReference>
<reference evidence="4 5" key="1">
    <citation type="journal article" date="2014" name="Genome Biol. Evol.">
        <title>The secreted proteins of Achlya hypogyna and Thraustotheca clavata identify the ancestral oomycete secretome and reveal gene acquisitions by horizontal gene transfer.</title>
        <authorList>
            <person name="Misner I."/>
            <person name="Blouin N."/>
            <person name="Leonard G."/>
            <person name="Richards T.A."/>
            <person name="Lane C.E."/>
        </authorList>
    </citation>
    <scope>NUCLEOTIDE SEQUENCE [LARGE SCALE GENOMIC DNA]</scope>
    <source>
        <strain evidence="4 5">ATCC 48635</strain>
    </source>
</reference>
<dbReference type="GO" id="GO:0005524">
    <property type="term" value="F:ATP binding"/>
    <property type="evidence" value="ECO:0007669"/>
    <property type="project" value="InterPro"/>
</dbReference>
<dbReference type="GO" id="GO:0007018">
    <property type="term" value="P:microtubule-based movement"/>
    <property type="evidence" value="ECO:0007669"/>
    <property type="project" value="InterPro"/>
</dbReference>
<gene>
    <name evidence="4" type="ORF">ACHHYP_07788</name>
</gene>
<dbReference type="SUPFAM" id="SSF52540">
    <property type="entry name" value="P-loop containing nucleoside triphosphate hydrolases"/>
    <property type="match status" value="1"/>
</dbReference>
<evidence type="ECO:0000259" key="3">
    <source>
        <dbReference type="SMART" id="SM00129"/>
    </source>
</evidence>
<dbReference type="PANTHER" id="PTHR47972:SF28">
    <property type="entry name" value="KINESIN-LIKE PROTEIN KLP-3"/>
    <property type="match status" value="1"/>
</dbReference>
<feature type="compositionally biased region" description="Basic residues" evidence="2">
    <location>
        <begin position="809"/>
        <end position="827"/>
    </location>
</feature>
<comment type="caution">
    <text evidence="4">The sequence shown here is derived from an EMBL/GenBank/DDBJ whole genome shotgun (WGS) entry which is preliminary data.</text>
</comment>
<feature type="coiled-coil region" evidence="1">
    <location>
        <begin position="44"/>
        <end position="92"/>
    </location>
</feature>
<dbReference type="PANTHER" id="PTHR47972">
    <property type="entry name" value="KINESIN-LIKE PROTEIN KLP-3"/>
    <property type="match status" value="1"/>
</dbReference>
<evidence type="ECO:0000256" key="2">
    <source>
        <dbReference type="SAM" id="MobiDB-lite"/>
    </source>
</evidence>
<evidence type="ECO:0000313" key="4">
    <source>
        <dbReference type="EMBL" id="OQR87982.1"/>
    </source>
</evidence>
<evidence type="ECO:0000256" key="1">
    <source>
        <dbReference type="SAM" id="Coils"/>
    </source>
</evidence>
<dbReference type="InterPro" id="IPR027640">
    <property type="entry name" value="Kinesin-like_fam"/>
</dbReference>
<feature type="region of interest" description="Disordered" evidence="2">
    <location>
        <begin position="794"/>
        <end position="827"/>
    </location>
</feature>
<dbReference type="EMBL" id="JNBR01001416">
    <property type="protein sequence ID" value="OQR87982.1"/>
    <property type="molecule type" value="Genomic_DNA"/>
</dbReference>
<sequence length="827" mass="91576">MEKAAEARPASALDAAASCIQHQWRKSLAKAPQVENIESLGTLLVNLTKELSLVRTQYADMEARNRHLFTEMQALQHEKLELRTHAASEEQRLSHEIAGLKQILHSHLDGGVALPPPPPVSPPKSAMEDQYWRKTVAEAAMLETLAKERATALEAKLAELQAHYTMCQDELQSLRSTEAKARLAVVEYEEKLAHLSEENAALKKDAIRGAELLKRSQKDLAAREESLNQCHQRLRQLQQHCDQLTTESLGVRTRNEQLKAENEALAKSQDEIAALKHAINALKVTAKTAEAKAFQAYGSSAREHLQTQGLLLQQHAVFESQTLKVAETSLVSIGRLRHLVVESRDILTNWKSETLFFLNLLKSKLGLAGQYVQMAFAEHELLRHAILDTTGTNVHLHDQLWAVHRNALLVCQVINSTNSEGETRRVTANYLTGELLYRPDAGDAVRVQFDHIFSNRAKEWHNGESIVPTVQSVLHGYNACVVAIQDQPDIERLLPDPAAPALSRPVGMSALDLVFDQLFAQCEALYGFATVHCSLSYLGIYSEIVYDLLTVDAAPVEDAIVASTPAVVLDVHTAAEAALALAEGAKSFAKICGSSPSMRQLTHKIVTVCVTVDHVFAGTTTVSKLQLVELASGMDSTIATTWQDTDRIRATISAENSLQALTTCLSDIRHQDPTFVRYHGSKLTLLLQDCLSVHAKLLVLSTVRTDIDERGVRSLHMLQLFRDAVHPPVTQDDDDISLDVYLNRVPDVYRFQIRWQPSAPITAQSLVGWEHELDAMKSRNQSIHDSLVLAEASVEATATPESSIDSAKSAKKSKRKSKGQVKRMPFR</sequence>
<proteinExistence type="predicted"/>
<dbReference type="Proteomes" id="UP000243579">
    <property type="component" value="Unassembled WGS sequence"/>
</dbReference>
<dbReference type="InterPro" id="IPR036961">
    <property type="entry name" value="Kinesin_motor_dom_sf"/>
</dbReference>
<dbReference type="Gene3D" id="3.40.850.10">
    <property type="entry name" value="Kinesin motor domain"/>
    <property type="match status" value="1"/>
</dbReference>
<feature type="coiled-coil region" evidence="1">
    <location>
        <begin position="143"/>
        <end position="292"/>
    </location>
</feature>
<evidence type="ECO:0000313" key="5">
    <source>
        <dbReference type="Proteomes" id="UP000243579"/>
    </source>
</evidence>
<accession>A0A1V9YQD9</accession>
<organism evidence="4 5">
    <name type="scientific">Achlya hypogyna</name>
    <name type="common">Oomycete</name>
    <name type="synonym">Protoachlya hypogyna</name>
    <dbReference type="NCBI Taxonomy" id="1202772"/>
    <lineage>
        <taxon>Eukaryota</taxon>
        <taxon>Sar</taxon>
        <taxon>Stramenopiles</taxon>
        <taxon>Oomycota</taxon>
        <taxon>Saprolegniomycetes</taxon>
        <taxon>Saprolegniales</taxon>
        <taxon>Achlyaceae</taxon>
        <taxon>Achlya</taxon>
    </lineage>
</organism>
<keyword evidence="1" id="KW-0175">Coiled coil</keyword>
<dbReference type="OrthoDB" id="70408at2759"/>
<keyword evidence="5" id="KW-1185">Reference proteome</keyword>
<protein>
    <recommendedName>
        <fullName evidence="3">Kinesin motor domain-containing protein</fullName>
    </recommendedName>
</protein>
<dbReference type="InterPro" id="IPR001752">
    <property type="entry name" value="Kinesin_motor_dom"/>
</dbReference>